<dbReference type="Proteomes" id="UP000247702">
    <property type="component" value="Unassembled WGS sequence"/>
</dbReference>
<gene>
    <name evidence="2" type="ORF">RclHR1_29380001</name>
</gene>
<feature type="compositionally biased region" description="Basic and acidic residues" evidence="1">
    <location>
        <begin position="113"/>
        <end position="145"/>
    </location>
</feature>
<organism evidence="2 3">
    <name type="scientific">Rhizophagus clarus</name>
    <dbReference type="NCBI Taxonomy" id="94130"/>
    <lineage>
        <taxon>Eukaryota</taxon>
        <taxon>Fungi</taxon>
        <taxon>Fungi incertae sedis</taxon>
        <taxon>Mucoromycota</taxon>
        <taxon>Glomeromycotina</taxon>
        <taxon>Glomeromycetes</taxon>
        <taxon>Glomerales</taxon>
        <taxon>Glomeraceae</taxon>
        <taxon>Rhizophagus</taxon>
    </lineage>
</organism>
<evidence type="ECO:0000313" key="2">
    <source>
        <dbReference type="EMBL" id="GBB97195.1"/>
    </source>
</evidence>
<protein>
    <submittedName>
        <fullName evidence="2">Uncharacterized protein</fullName>
    </submittedName>
</protein>
<dbReference type="AlphaFoldDB" id="A0A2Z6R542"/>
<feature type="compositionally biased region" description="Polar residues" evidence="1">
    <location>
        <begin position="50"/>
        <end position="60"/>
    </location>
</feature>
<proteinExistence type="predicted"/>
<accession>A0A2Z6R542</accession>
<sequence>MMESQNLYSVLADAQEEGIKDNPVYNNIQEIFFNTFSSLIRGALETLPQVSRPWSPNIDTLQPHENPEIEDHSHDEMDDIILDTNQQSSRIISEETPKPIPVQASSSMPTSKSGKDKSGAKKSNDQHKKSKDTPKPNRKSADKNSKKITKLIIMKDIPDSLKNNVHRESYISSDLW</sequence>
<feature type="compositionally biased region" description="Basic and acidic residues" evidence="1">
    <location>
        <begin position="65"/>
        <end position="75"/>
    </location>
</feature>
<comment type="caution">
    <text evidence="2">The sequence shown here is derived from an EMBL/GenBank/DDBJ whole genome shotgun (WGS) entry which is preliminary data.</text>
</comment>
<name>A0A2Z6R542_9GLOM</name>
<dbReference type="EMBL" id="BEXD01002155">
    <property type="protein sequence ID" value="GBB97195.1"/>
    <property type="molecule type" value="Genomic_DNA"/>
</dbReference>
<reference evidence="2 3" key="1">
    <citation type="submission" date="2017-11" db="EMBL/GenBank/DDBJ databases">
        <title>The genome of Rhizophagus clarus HR1 reveals common genetic basis of auxotrophy among arbuscular mycorrhizal fungi.</title>
        <authorList>
            <person name="Kobayashi Y."/>
        </authorList>
    </citation>
    <scope>NUCLEOTIDE SEQUENCE [LARGE SCALE GENOMIC DNA]</scope>
    <source>
        <strain evidence="2 3">HR1</strain>
    </source>
</reference>
<feature type="region of interest" description="Disordered" evidence="1">
    <location>
        <begin position="50"/>
        <end position="163"/>
    </location>
</feature>
<evidence type="ECO:0000313" key="3">
    <source>
        <dbReference type="Proteomes" id="UP000247702"/>
    </source>
</evidence>
<keyword evidence="3" id="KW-1185">Reference proteome</keyword>
<evidence type="ECO:0000256" key="1">
    <source>
        <dbReference type="SAM" id="MobiDB-lite"/>
    </source>
</evidence>